<dbReference type="AlphaFoldDB" id="A0A7J9PHU5"/>
<sequence length="263" mass="30561">MGVFSGFKRNEPEKSIIKRHHSLKGTKPEKIDEAEDRAKALLEDSAFQNWLFEKFRDDPADFTISLGVKTQGLHMIVLDLVKVSEQEYQTSQLSDRLFGNLRTMHIKDVDYVFLDGIDWNNFEFQEVYFKENTDRNYITVDPSLAGVDEEKIKHAQARAKALLSHGPEFEEMVNKNTNYNNEGQGKTTISLDIHTQRDYYLCLECIMFKGFFAFPGSREEIDLDDPERYTTHKIVSKHKNKIDIIPPNDFDWSINPKGKVFII</sequence>
<evidence type="ECO:0000313" key="2">
    <source>
        <dbReference type="Proteomes" id="UP000568063"/>
    </source>
</evidence>
<evidence type="ECO:0000313" key="1">
    <source>
        <dbReference type="EMBL" id="MBA2861099.1"/>
    </source>
</evidence>
<dbReference type="Proteomes" id="UP000568063">
    <property type="component" value="Unassembled WGS sequence"/>
</dbReference>
<accession>A0A7J9PHU5</accession>
<dbReference type="RefSeq" id="WP_181522162.1">
    <property type="nucleotide sequence ID" value="NZ_JACDUM010000005.1"/>
</dbReference>
<protein>
    <submittedName>
        <fullName evidence="1">Uncharacterized protein</fullName>
    </submittedName>
</protein>
<comment type="caution">
    <text evidence="1">The sequence shown here is derived from an EMBL/GenBank/DDBJ whole genome shotgun (WGS) entry which is preliminary data.</text>
</comment>
<reference evidence="1 2" key="1">
    <citation type="submission" date="2020-07" db="EMBL/GenBank/DDBJ databases">
        <title>Genomic Encyclopedia of Type Strains, Phase IV (KMG-V): Genome sequencing to study the core and pangenomes of soil and plant-associated prokaryotes.</title>
        <authorList>
            <person name="Whitman W."/>
        </authorList>
    </citation>
    <scope>NUCLEOTIDE SEQUENCE [LARGE SCALE GENOMIC DNA]</scope>
    <source>
        <strain evidence="1 2">C9</strain>
    </source>
</reference>
<organism evidence="1 2">
    <name type="scientific">Methanococcus maripaludis</name>
    <name type="common">Methanococcus deltae</name>
    <dbReference type="NCBI Taxonomy" id="39152"/>
    <lineage>
        <taxon>Archaea</taxon>
        <taxon>Methanobacteriati</taxon>
        <taxon>Methanobacteriota</taxon>
        <taxon>Methanomada group</taxon>
        <taxon>Methanococci</taxon>
        <taxon>Methanococcales</taxon>
        <taxon>Methanococcaceae</taxon>
        <taxon>Methanococcus</taxon>
    </lineage>
</organism>
<dbReference type="EMBL" id="JACDUM010000005">
    <property type="protein sequence ID" value="MBA2861099.1"/>
    <property type="molecule type" value="Genomic_DNA"/>
</dbReference>
<gene>
    <name evidence="1" type="ORF">HNP91_001932</name>
</gene>
<name>A0A7J9PHU5_METMI</name>
<proteinExistence type="predicted"/>